<reference evidence="1 2" key="1">
    <citation type="submission" date="2011-11" db="EMBL/GenBank/DDBJ databases">
        <title>The Noncontiguous Finished genome of Desulfosporosinus youngiae DSM 17734.</title>
        <authorList>
            <consortium name="US DOE Joint Genome Institute (JGI-PGF)"/>
            <person name="Lucas S."/>
            <person name="Han J."/>
            <person name="Lapidus A."/>
            <person name="Cheng J.-F."/>
            <person name="Goodwin L."/>
            <person name="Pitluck S."/>
            <person name="Peters L."/>
            <person name="Ovchinnikova G."/>
            <person name="Lu M."/>
            <person name="Land M.L."/>
            <person name="Hauser L."/>
            <person name="Pester M."/>
            <person name="Spring S."/>
            <person name="Ollivier B."/>
            <person name="Rattei T."/>
            <person name="Klenk H.-P."/>
            <person name="Wagner M."/>
            <person name="Loy A."/>
            <person name="Woyke T.J."/>
        </authorList>
    </citation>
    <scope>NUCLEOTIDE SEQUENCE [LARGE SCALE GENOMIC DNA]</scope>
    <source>
        <strain evidence="1 2">DSM 17734</strain>
    </source>
</reference>
<protein>
    <submittedName>
        <fullName evidence="1">Uncharacterized protein</fullName>
    </submittedName>
</protein>
<dbReference type="EMBL" id="CM001441">
    <property type="protein sequence ID" value="EHQ90780.1"/>
    <property type="molecule type" value="Genomic_DNA"/>
</dbReference>
<accession>H5Y5Q4</accession>
<gene>
    <name evidence="1" type="ORF">DesyoDRAFT_3795</name>
</gene>
<proteinExistence type="predicted"/>
<dbReference type="HOGENOM" id="CLU_3396212_0_0_9"/>
<dbReference type="AlphaFoldDB" id="H5Y5Q4"/>
<evidence type="ECO:0000313" key="2">
    <source>
        <dbReference type="Proteomes" id="UP000005104"/>
    </source>
</evidence>
<name>H5Y5Q4_9FIRM</name>
<dbReference type="Proteomes" id="UP000005104">
    <property type="component" value="Chromosome"/>
</dbReference>
<organism evidence="1 2">
    <name type="scientific">Desulfosporosinus youngiae DSM 17734</name>
    <dbReference type="NCBI Taxonomy" id="768710"/>
    <lineage>
        <taxon>Bacteria</taxon>
        <taxon>Bacillati</taxon>
        <taxon>Bacillota</taxon>
        <taxon>Clostridia</taxon>
        <taxon>Eubacteriales</taxon>
        <taxon>Desulfitobacteriaceae</taxon>
        <taxon>Desulfosporosinus</taxon>
    </lineage>
</organism>
<keyword evidence="2" id="KW-1185">Reference proteome</keyword>
<sequence>MGCNYKLLCKFEEKLNEWECIKEFLNTITDC</sequence>
<evidence type="ECO:0000313" key="1">
    <source>
        <dbReference type="EMBL" id="EHQ90780.1"/>
    </source>
</evidence>